<dbReference type="AlphaFoldDB" id="A0A1H2KYP3"/>
<keyword evidence="1" id="KW-0472">Membrane</keyword>
<dbReference type="OrthoDB" id="4485342at2"/>
<dbReference type="EMBL" id="LT629791">
    <property type="protein sequence ID" value="SDU73498.1"/>
    <property type="molecule type" value="Genomic_DNA"/>
</dbReference>
<feature type="transmembrane region" description="Helical" evidence="1">
    <location>
        <begin position="12"/>
        <end position="31"/>
    </location>
</feature>
<protein>
    <recommendedName>
        <fullName evidence="4">DUF4190 domain-containing protein</fullName>
    </recommendedName>
</protein>
<feature type="transmembrane region" description="Helical" evidence="1">
    <location>
        <begin position="37"/>
        <end position="54"/>
    </location>
</feature>
<gene>
    <name evidence="2" type="ORF">SAMN04488563_4551</name>
</gene>
<dbReference type="STRING" id="419479.SAMN04488563_4551"/>
<evidence type="ECO:0000313" key="2">
    <source>
        <dbReference type="EMBL" id="SDU73498.1"/>
    </source>
</evidence>
<evidence type="ECO:0000256" key="1">
    <source>
        <dbReference type="SAM" id="Phobius"/>
    </source>
</evidence>
<keyword evidence="1" id="KW-1133">Transmembrane helix</keyword>
<organism evidence="2 3">
    <name type="scientific">Jiangella alkaliphila</name>
    <dbReference type="NCBI Taxonomy" id="419479"/>
    <lineage>
        <taxon>Bacteria</taxon>
        <taxon>Bacillati</taxon>
        <taxon>Actinomycetota</taxon>
        <taxon>Actinomycetes</taxon>
        <taxon>Jiangellales</taxon>
        <taxon>Jiangellaceae</taxon>
        <taxon>Jiangella</taxon>
    </lineage>
</organism>
<evidence type="ECO:0008006" key="4">
    <source>
        <dbReference type="Google" id="ProtNLM"/>
    </source>
</evidence>
<name>A0A1H2KYP3_9ACTN</name>
<keyword evidence="1" id="KW-0812">Transmembrane</keyword>
<reference evidence="3" key="1">
    <citation type="submission" date="2016-10" db="EMBL/GenBank/DDBJ databases">
        <authorList>
            <person name="Varghese N."/>
            <person name="Submissions S."/>
        </authorList>
    </citation>
    <scope>NUCLEOTIDE SEQUENCE [LARGE SCALE GENOMIC DNA]</scope>
    <source>
        <strain evidence="3">DSM 45079</strain>
    </source>
</reference>
<sequence length="91" mass="9251">MEGDPATKPRPRGLGGPALFTGVLALVFAFVPIVGEFVALPAAVVAITLGLIGWDRAERGLTDDGARALTGGVLGLLAGLIVFFVFLATMG</sequence>
<accession>A0A1H2KYP3</accession>
<evidence type="ECO:0000313" key="3">
    <source>
        <dbReference type="Proteomes" id="UP000182977"/>
    </source>
</evidence>
<proteinExistence type="predicted"/>
<keyword evidence="3" id="KW-1185">Reference proteome</keyword>
<dbReference type="RefSeq" id="WP_046772715.1">
    <property type="nucleotide sequence ID" value="NZ_LBMC01000073.1"/>
</dbReference>
<dbReference type="Proteomes" id="UP000182977">
    <property type="component" value="Chromosome I"/>
</dbReference>
<feature type="transmembrane region" description="Helical" evidence="1">
    <location>
        <begin position="66"/>
        <end position="88"/>
    </location>
</feature>